<dbReference type="PANTHER" id="PTHR47919:SF2">
    <property type="entry name" value="CUB DOMAIN-CONTAINING PROTEIN-RELATED"/>
    <property type="match status" value="1"/>
</dbReference>
<evidence type="ECO:0000313" key="3">
    <source>
        <dbReference type="Proteomes" id="UP000008068"/>
    </source>
</evidence>
<dbReference type="GO" id="GO:0045087">
    <property type="term" value="P:innate immune response"/>
    <property type="evidence" value="ECO:0007669"/>
    <property type="project" value="TreeGrafter"/>
</dbReference>
<organism evidence="3">
    <name type="scientific">Caenorhabditis brenneri</name>
    <name type="common">Nematode worm</name>
    <dbReference type="NCBI Taxonomy" id="135651"/>
    <lineage>
        <taxon>Eukaryota</taxon>
        <taxon>Metazoa</taxon>
        <taxon>Ecdysozoa</taxon>
        <taxon>Nematoda</taxon>
        <taxon>Chromadorea</taxon>
        <taxon>Rhabditida</taxon>
        <taxon>Rhabditina</taxon>
        <taxon>Rhabditomorpha</taxon>
        <taxon>Rhabditoidea</taxon>
        <taxon>Rhabditidae</taxon>
        <taxon>Peloderinae</taxon>
        <taxon>Caenorhabditis</taxon>
    </lineage>
</organism>
<accession>G0NN02</accession>
<dbReference type="Proteomes" id="UP000008068">
    <property type="component" value="Unassembled WGS sequence"/>
</dbReference>
<protein>
    <recommendedName>
        <fullName evidence="4">CUB-like domain-containing protein</fullName>
    </recommendedName>
</protein>
<evidence type="ECO:0008006" key="4">
    <source>
        <dbReference type="Google" id="ProtNLM"/>
    </source>
</evidence>
<name>G0NN02_CAEBE</name>
<sequence length="362" mass="40355">MDGRMNPQTICKREIALTSSDLIPSTATPCATTITAPKAVRLVAFEPHDLSISSLRLWLIFEGDSINNKYIGNLYDAYSTSSASFNTWGKQVTIYKFNEIPQNNHSLFLGMDVQASGIVKYFRGLVCSPYCQINLDSTYAVNALITVSNDIYYLGKFKHFPTDSNLKIYEGQINDDHLLATVNSSNVLQTLPMAVKSSIKIYVLDKEKINMYLDTNPDDGDVYTLVNFNFNLTYFDLSGPSTTLKISVYRAGNEVFYGKYYQGNYPPSTPIKVLGDSLTVNYRTYGTATKGFRVDLLCTGEDQTSTIDPVKGPTTSGITTTNQFSPSSTRLTTEKYDTTTKASNRLISNILLIFIGMFLILW</sequence>
<evidence type="ECO:0000256" key="1">
    <source>
        <dbReference type="SAM" id="Phobius"/>
    </source>
</evidence>
<dbReference type="eggNOG" id="ENOG502TJJJ">
    <property type="taxonomic scope" value="Eukaryota"/>
</dbReference>
<dbReference type="PANTHER" id="PTHR47919">
    <property type="entry name" value="INFECTION RESPONSE PROTEIN-RELATED"/>
    <property type="match status" value="1"/>
</dbReference>
<dbReference type="STRING" id="135651.G0NN02"/>
<dbReference type="HOGENOM" id="CLU_040706_0_0_1"/>
<proteinExistence type="predicted"/>
<reference evidence="3" key="1">
    <citation type="submission" date="2011-07" db="EMBL/GenBank/DDBJ databases">
        <authorList>
            <consortium name="Caenorhabditis brenneri Sequencing and Analysis Consortium"/>
            <person name="Wilson R.K."/>
        </authorList>
    </citation>
    <scope>NUCLEOTIDE SEQUENCE [LARGE SCALE GENOMIC DNA]</scope>
    <source>
        <strain evidence="3">PB2801</strain>
    </source>
</reference>
<keyword evidence="1" id="KW-0812">Transmembrane</keyword>
<dbReference type="AlphaFoldDB" id="G0NN02"/>
<keyword evidence="1" id="KW-0472">Membrane</keyword>
<evidence type="ECO:0000313" key="2">
    <source>
        <dbReference type="EMBL" id="EGT34322.1"/>
    </source>
</evidence>
<keyword evidence="1" id="KW-1133">Transmembrane helix</keyword>
<feature type="transmembrane region" description="Helical" evidence="1">
    <location>
        <begin position="342"/>
        <end position="361"/>
    </location>
</feature>
<keyword evidence="3" id="KW-1185">Reference proteome</keyword>
<dbReference type="EMBL" id="GL379912">
    <property type="protein sequence ID" value="EGT34322.1"/>
    <property type="molecule type" value="Genomic_DNA"/>
</dbReference>
<dbReference type="InParanoid" id="G0NN02"/>
<gene>
    <name evidence="2" type="ORF">CAEBREN_18982</name>
</gene>